<evidence type="ECO:0000256" key="2">
    <source>
        <dbReference type="ARBA" id="ARBA00017228"/>
    </source>
</evidence>
<dbReference type="GO" id="GO:0006779">
    <property type="term" value="P:porphyrin-containing compound biosynthetic process"/>
    <property type="evidence" value="ECO:0007669"/>
    <property type="project" value="InterPro"/>
</dbReference>
<comment type="caution">
    <text evidence="11">The sequence shown here is derived from an EMBL/GenBank/DDBJ whole genome shotgun (WGS) entry which is preliminary data.</text>
</comment>
<keyword evidence="8 9" id="KW-0143">Chaperone</keyword>
<dbReference type="CDD" id="cd01335">
    <property type="entry name" value="Radical_SAM"/>
    <property type="match status" value="1"/>
</dbReference>
<keyword evidence="4 9" id="KW-0949">S-adenosyl-L-methionine</keyword>
<dbReference type="Gene3D" id="3.20.20.70">
    <property type="entry name" value="Aldolase class I"/>
    <property type="match status" value="1"/>
</dbReference>
<evidence type="ECO:0000256" key="9">
    <source>
        <dbReference type="RuleBase" id="RU364116"/>
    </source>
</evidence>
<dbReference type="Pfam" id="PF04055">
    <property type="entry name" value="Radical_SAM"/>
    <property type="match status" value="1"/>
</dbReference>
<dbReference type="PROSITE" id="PS51918">
    <property type="entry name" value="RADICAL_SAM"/>
    <property type="match status" value="1"/>
</dbReference>
<dbReference type="RefSeq" id="WP_141391202.1">
    <property type="nucleotide sequence ID" value="NZ_BJNZ01000039.1"/>
</dbReference>
<dbReference type="GO" id="GO:0046872">
    <property type="term" value="F:metal ion binding"/>
    <property type="evidence" value="ECO:0007669"/>
    <property type="project" value="UniProtKB-UniRule"/>
</dbReference>
<dbReference type="NCBIfam" id="TIGR00539">
    <property type="entry name" value="hemN_rel"/>
    <property type="match status" value="1"/>
</dbReference>
<keyword evidence="5 9" id="KW-0479">Metal-binding</keyword>
<dbReference type="InterPro" id="IPR058240">
    <property type="entry name" value="rSAM_sf"/>
</dbReference>
<dbReference type="GO" id="GO:0051539">
    <property type="term" value="F:4 iron, 4 sulfur cluster binding"/>
    <property type="evidence" value="ECO:0007669"/>
    <property type="project" value="UniProtKB-UniRule"/>
</dbReference>
<dbReference type="Proteomes" id="UP000316659">
    <property type="component" value="Unassembled WGS sequence"/>
</dbReference>
<organism evidence="11 12">
    <name type="scientific">Cellulosimicrobium cellulans</name>
    <name type="common">Arthrobacter luteus</name>
    <dbReference type="NCBI Taxonomy" id="1710"/>
    <lineage>
        <taxon>Bacteria</taxon>
        <taxon>Bacillati</taxon>
        <taxon>Actinomycetota</taxon>
        <taxon>Actinomycetes</taxon>
        <taxon>Micrococcales</taxon>
        <taxon>Promicromonosporaceae</taxon>
        <taxon>Cellulosimicrobium</taxon>
    </lineage>
</organism>
<gene>
    <name evidence="11" type="ORF">CCE02nite_38130</name>
</gene>
<keyword evidence="7 9" id="KW-0411">Iron-sulfur</keyword>
<evidence type="ECO:0000256" key="6">
    <source>
        <dbReference type="ARBA" id="ARBA00023004"/>
    </source>
</evidence>
<comment type="subcellular location">
    <subcellularLocation>
        <location evidence="9">Cytoplasm</location>
    </subcellularLocation>
</comment>
<evidence type="ECO:0000259" key="10">
    <source>
        <dbReference type="PROSITE" id="PS51918"/>
    </source>
</evidence>
<dbReference type="InterPro" id="IPR007197">
    <property type="entry name" value="rSAM"/>
</dbReference>
<evidence type="ECO:0000256" key="7">
    <source>
        <dbReference type="ARBA" id="ARBA00023014"/>
    </source>
</evidence>
<dbReference type="GO" id="GO:0005737">
    <property type="term" value="C:cytoplasm"/>
    <property type="evidence" value="ECO:0007669"/>
    <property type="project" value="UniProtKB-SubCell"/>
</dbReference>
<feature type="domain" description="Radical SAM core" evidence="10">
    <location>
        <begin position="36"/>
        <end position="283"/>
    </location>
</feature>
<keyword evidence="9" id="KW-0004">4Fe-4S</keyword>
<comment type="similarity">
    <text evidence="1">Belongs to the anaerobic coproporphyrinogen-III oxidase family. HemW subfamily.</text>
</comment>
<protein>
    <recommendedName>
        <fullName evidence="2 9">Heme chaperone HemW</fullName>
    </recommendedName>
</protein>
<comment type="function">
    <text evidence="9">Probably acts as a heme chaperone, transferring heme to an unknown acceptor. Binds one molecule of heme per monomer, possibly covalently. Binds 1 [4Fe-4S] cluster. The cluster is coordinated with 3 cysteines and an exchangeable S-adenosyl-L-methionine.</text>
</comment>
<dbReference type="SFLD" id="SFLDF00562">
    <property type="entry name" value="HemN-like__clustered_with_heat"/>
    <property type="match status" value="1"/>
</dbReference>
<dbReference type="InterPro" id="IPR004559">
    <property type="entry name" value="HemW-like"/>
</dbReference>
<evidence type="ECO:0000256" key="8">
    <source>
        <dbReference type="ARBA" id="ARBA00023186"/>
    </source>
</evidence>
<evidence type="ECO:0000256" key="3">
    <source>
        <dbReference type="ARBA" id="ARBA00022617"/>
    </source>
</evidence>
<dbReference type="InterPro" id="IPR013785">
    <property type="entry name" value="Aldolase_TIM"/>
</dbReference>
<dbReference type="SMART" id="SM00729">
    <property type="entry name" value="Elp3"/>
    <property type="match status" value="1"/>
</dbReference>
<dbReference type="SUPFAM" id="SSF102114">
    <property type="entry name" value="Radical SAM enzymes"/>
    <property type="match status" value="1"/>
</dbReference>
<keyword evidence="3 9" id="KW-0349">Heme</keyword>
<evidence type="ECO:0000313" key="11">
    <source>
        <dbReference type="EMBL" id="GED11814.1"/>
    </source>
</evidence>
<sequence>MSPALPDGEPVPPDGSLPAWVAAGGAAADGGGASGPTAPRGFGVYLHVPFCSVRCGYCDFNTYTASELGGGASQASYASTALREIDLAARVLRDAGLPERPVSTVFVGGGTPTLLPAGDLARLLHGVRSAWGLAPGAEVTTEANPDSVTPQSLAELAEAGFTRVSFGMQSAVPHVLATLERTHDPRRIPGVVRWARDAGLKVSLDLIYGTPGESLDDWRASLEAALATGVDHVSAYALVVEAGTKMAAQVRRGEVALPSEDDQATKYELADELLTAAGLTWYEVSNWARTDADRCRHNLAYWRGDDWWGIGPGAHSYVAAPSAVADATSGPAADPTAVTDDTGASVRDARVGVRWWNVKHPRRYAALLEAGTSPAAGRELLTRDEGRLEQAMLGVRLHEGLDLAVLSPAGRRAVAGLVANGLLDGRAAIAGRAVLTLRGRLLADTVVREITDE</sequence>
<evidence type="ECO:0000256" key="5">
    <source>
        <dbReference type="ARBA" id="ARBA00022723"/>
    </source>
</evidence>
<accession>A0A4Y4E7A0</accession>
<evidence type="ECO:0000256" key="4">
    <source>
        <dbReference type="ARBA" id="ARBA00022691"/>
    </source>
</evidence>
<reference evidence="11 12" key="1">
    <citation type="submission" date="2019-06" db="EMBL/GenBank/DDBJ databases">
        <title>Whole genome shotgun sequence of Cellulosimicrobium cellulans NBRC 15516.</title>
        <authorList>
            <person name="Hosoyama A."/>
            <person name="Uohara A."/>
            <person name="Ohji S."/>
            <person name="Ichikawa N."/>
        </authorList>
    </citation>
    <scope>NUCLEOTIDE SEQUENCE [LARGE SCALE GENOMIC DNA]</scope>
    <source>
        <strain evidence="11 12">NBRC 15516</strain>
    </source>
</reference>
<keyword evidence="6 9" id="KW-0408">Iron</keyword>
<proteinExistence type="inferred from homology"/>
<name>A0A4Y4E7A0_CELCE</name>
<keyword evidence="9" id="KW-0963">Cytoplasm</keyword>
<dbReference type="InterPro" id="IPR034505">
    <property type="entry name" value="Coproporphyrinogen-III_oxidase"/>
</dbReference>
<evidence type="ECO:0000313" key="12">
    <source>
        <dbReference type="Proteomes" id="UP000316659"/>
    </source>
</evidence>
<dbReference type="GO" id="GO:0004109">
    <property type="term" value="F:coproporphyrinogen oxidase activity"/>
    <property type="evidence" value="ECO:0007669"/>
    <property type="project" value="InterPro"/>
</dbReference>
<evidence type="ECO:0000256" key="1">
    <source>
        <dbReference type="ARBA" id="ARBA00006100"/>
    </source>
</evidence>
<dbReference type="SFLD" id="SFLDG01065">
    <property type="entry name" value="anaerobic_coproporphyrinogen-I"/>
    <property type="match status" value="1"/>
</dbReference>
<dbReference type="SFLD" id="SFLDS00029">
    <property type="entry name" value="Radical_SAM"/>
    <property type="match status" value="1"/>
</dbReference>
<dbReference type="PANTHER" id="PTHR13932">
    <property type="entry name" value="COPROPORPHYRINIGEN III OXIDASE"/>
    <property type="match status" value="1"/>
</dbReference>
<dbReference type="InterPro" id="IPR006638">
    <property type="entry name" value="Elp3/MiaA/NifB-like_rSAM"/>
</dbReference>
<dbReference type="AlphaFoldDB" id="A0A4Y4E7A0"/>
<dbReference type="EMBL" id="BJNZ01000039">
    <property type="protein sequence ID" value="GED11814.1"/>
    <property type="molecule type" value="Genomic_DNA"/>
</dbReference>
<dbReference type="PANTHER" id="PTHR13932:SF5">
    <property type="entry name" value="RADICAL S-ADENOSYL METHIONINE DOMAIN-CONTAINING PROTEIN 1, MITOCHONDRIAL"/>
    <property type="match status" value="1"/>
</dbReference>